<evidence type="ECO:0000313" key="4">
    <source>
        <dbReference type="Proteomes" id="UP001286313"/>
    </source>
</evidence>
<evidence type="ECO:0000313" key="2">
    <source>
        <dbReference type="EMBL" id="KAK3879804.1"/>
    </source>
</evidence>
<keyword evidence="4" id="KW-1185">Reference proteome</keyword>
<evidence type="ECO:0000256" key="1">
    <source>
        <dbReference type="SAM" id="MobiDB-lite"/>
    </source>
</evidence>
<organism evidence="3 4">
    <name type="scientific">Petrolisthes cinctipes</name>
    <name type="common">Flat porcelain crab</name>
    <dbReference type="NCBI Taxonomy" id="88211"/>
    <lineage>
        <taxon>Eukaryota</taxon>
        <taxon>Metazoa</taxon>
        <taxon>Ecdysozoa</taxon>
        <taxon>Arthropoda</taxon>
        <taxon>Crustacea</taxon>
        <taxon>Multicrustacea</taxon>
        <taxon>Malacostraca</taxon>
        <taxon>Eumalacostraca</taxon>
        <taxon>Eucarida</taxon>
        <taxon>Decapoda</taxon>
        <taxon>Pleocyemata</taxon>
        <taxon>Anomura</taxon>
        <taxon>Galatheoidea</taxon>
        <taxon>Porcellanidae</taxon>
        <taxon>Petrolisthes</taxon>
    </lineage>
</organism>
<reference evidence="3" key="1">
    <citation type="submission" date="2023-10" db="EMBL/GenBank/DDBJ databases">
        <title>Genome assemblies of two species of porcelain crab, Petrolisthes cinctipes and Petrolisthes manimaculis (Anomura: Porcellanidae).</title>
        <authorList>
            <person name="Angst P."/>
        </authorList>
    </citation>
    <scope>NUCLEOTIDE SEQUENCE</scope>
    <source>
        <strain evidence="3">PB745_01</strain>
        <tissue evidence="3">Gill</tissue>
    </source>
</reference>
<proteinExistence type="predicted"/>
<dbReference type="EMBL" id="JAWQEG010000526">
    <property type="protein sequence ID" value="KAK3888843.1"/>
    <property type="molecule type" value="Genomic_DNA"/>
</dbReference>
<feature type="region of interest" description="Disordered" evidence="1">
    <location>
        <begin position="30"/>
        <end position="67"/>
    </location>
</feature>
<name>A0AAE1GFW4_PETCI</name>
<evidence type="ECO:0000313" key="3">
    <source>
        <dbReference type="EMBL" id="KAK3888843.1"/>
    </source>
</evidence>
<dbReference type="Proteomes" id="UP001286313">
    <property type="component" value="Unassembled WGS sequence"/>
</dbReference>
<protein>
    <submittedName>
        <fullName evidence="3">Uncharacterized protein</fullName>
    </submittedName>
</protein>
<accession>A0AAE1GFW4</accession>
<comment type="caution">
    <text evidence="3">The sequence shown here is derived from an EMBL/GenBank/DDBJ whole genome shotgun (WGS) entry which is preliminary data.</text>
</comment>
<dbReference type="AlphaFoldDB" id="A0AAE1GFW4"/>
<sequence>MRQHSHSTLTRHPAPRANSRRLITHLLNARLRPPLNDAPNTPSTPPRQTHHHIGLPPPNTPLRTYSSRDSYATTPVALTQLLPATTRTPPLNTAHTLL</sequence>
<dbReference type="EMBL" id="JAWQEG010001395">
    <property type="protein sequence ID" value="KAK3879804.1"/>
    <property type="molecule type" value="Genomic_DNA"/>
</dbReference>
<gene>
    <name evidence="3" type="ORF">Pcinc_007109</name>
    <name evidence="2" type="ORF">Pcinc_015645</name>
</gene>